<dbReference type="InterPro" id="IPR003751">
    <property type="entry name" value="CsrA"/>
</dbReference>
<keyword evidence="1 6" id="KW-0963">Cytoplasm</keyword>
<dbReference type="HAMAP" id="MF_00167">
    <property type="entry name" value="CsrA"/>
    <property type="match status" value="1"/>
</dbReference>
<comment type="caution">
    <text evidence="8">The sequence shown here is derived from an EMBL/GenBank/DDBJ whole genome shotgun (WGS) entry which is preliminary data.</text>
</comment>
<comment type="subcellular location">
    <subcellularLocation>
        <location evidence="6">Cytoplasm</location>
    </subcellularLocation>
</comment>
<evidence type="ECO:0000256" key="7">
    <source>
        <dbReference type="SAM" id="MobiDB-lite"/>
    </source>
</evidence>
<sequence>MLVLSRKAGESLMIGDQISITILSVDSNGQVNIGVSAPREVLVLRSELQKAAATNQDAAGTAPPLVVAELESALSGHKPVQPMPSAGLPERP</sequence>
<organism evidence="8 9">
    <name type="scientific">Candidatus Flavonifractor intestinigallinarum</name>
    <dbReference type="NCBI Taxonomy" id="2838586"/>
    <lineage>
        <taxon>Bacteria</taxon>
        <taxon>Bacillati</taxon>
        <taxon>Bacillota</taxon>
        <taxon>Clostridia</taxon>
        <taxon>Eubacteriales</taxon>
        <taxon>Oscillospiraceae</taxon>
        <taxon>Flavonifractor</taxon>
    </lineage>
</organism>
<keyword evidence="2 6" id="KW-0678">Repressor</keyword>
<dbReference type="GO" id="GO:0045947">
    <property type="term" value="P:negative regulation of translational initiation"/>
    <property type="evidence" value="ECO:0007669"/>
    <property type="project" value="UniProtKB-UniRule"/>
</dbReference>
<dbReference type="Proteomes" id="UP000823921">
    <property type="component" value="Unassembled WGS sequence"/>
</dbReference>
<dbReference type="Gene3D" id="2.60.40.4380">
    <property type="entry name" value="Translational regulator CsrA"/>
    <property type="match status" value="1"/>
</dbReference>
<dbReference type="SUPFAM" id="SSF117130">
    <property type="entry name" value="CsrA-like"/>
    <property type="match status" value="1"/>
</dbReference>
<dbReference type="PANTHER" id="PTHR34984:SF1">
    <property type="entry name" value="CARBON STORAGE REGULATOR"/>
    <property type="match status" value="1"/>
</dbReference>
<keyword evidence="5 6" id="KW-0694">RNA-binding</keyword>
<dbReference type="AlphaFoldDB" id="A0A9D2SAG2"/>
<evidence type="ECO:0000256" key="4">
    <source>
        <dbReference type="ARBA" id="ARBA00022845"/>
    </source>
</evidence>
<evidence type="ECO:0000313" key="8">
    <source>
        <dbReference type="EMBL" id="HJB80538.1"/>
    </source>
</evidence>
<dbReference type="GO" id="GO:1902208">
    <property type="term" value="P:regulation of bacterial-type flagellum assembly"/>
    <property type="evidence" value="ECO:0007669"/>
    <property type="project" value="UniProtKB-UniRule"/>
</dbReference>
<dbReference type="GO" id="GO:0005829">
    <property type="term" value="C:cytosol"/>
    <property type="evidence" value="ECO:0007669"/>
    <property type="project" value="TreeGrafter"/>
</dbReference>
<dbReference type="PANTHER" id="PTHR34984">
    <property type="entry name" value="CARBON STORAGE REGULATOR"/>
    <property type="match status" value="1"/>
</dbReference>
<comment type="function">
    <text evidence="6">A translational regulator that binds mRNA to regulate translation initiation and/or mRNA stability. Usually binds in the 5'-UTR at or near the Shine-Dalgarno sequence preventing ribosome-binding, thus repressing translation. Its main target seems to be the major flagellin gene, while its function is anatagonized by FliW.</text>
</comment>
<evidence type="ECO:0000256" key="3">
    <source>
        <dbReference type="ARBA" id="ARBA00022795"/>
    </source>
</evidence>
<evidence type="ECO:0000313" key="9">
    <source>
        <dbReference type="Proteomes" id="UP000823921"/>
    </source>
</evidence>
<dbReference type="GO" id="GO:0006109">
    <property type="term" value="P:regulation of carbohydrate metabolic process"/>
    <property type="evidence" value="ECO:0007669"/>
    <property type="project" value="InterPro"/>
</dbReference>
<dbReference type="Pfam" id="PF02599">
    <property type="entry name" value="CsrA"/>
    <property type="match status" value="1"/>
</dbReference>
<feature type="region of interest" description="Disordered" evidence="7">
    <location>
        <begin position="73"/>
        <end position="92"/>
    </location>
</feature>
<evidence type="ECO:0000256" key="5">
    <source>
        <dbReference type="ARBA" id="ARBA00022884"/>
    </source>
</evidence>
<evidence type="ECO:0000256" key="6">
    <source>
        <dbReference type="HAMAP-Rule" id="MF_00167"/>
    </source>
</evidence>
<reference evidence="8" key="1">
    <citation type="journal article" date="2021" name="PeerJ">
        <title>Extensive microbial diversity within the chicken gut microbiome revealed by metagenomics and culture.</title>
        <authorList>
            <person name="Gilroy R."/>
            <person name="Ravi A."/>
            <person name="Getino M."/>
            <person name="Pursley I."/>
            <person name="Horton D.L."/>
            <person name="Alikhan N.F."/>
            <person name="Baker D."/>
            <person name="Gharbi K."/>
            <person name="Hall N."/>
            <person name="Watson M."/>
            <person name="Adriaenssens E.M."/>
            <person name="Foster-Nyarko E."/>
            <person name="Jarju S."/>
            <person name="Secka A."/>
            <person name="Antonio M."/>
            <person name="Oren A."/>
            <person name="Chaudhuri R.R."/>
            <person name="La Ragione R."/>
            <person name="Hildebrand F."/>
            <person name="Pallen M.J."/>
        </authorList>
    </citation>
    <scope>NUCLEOTIDE SEQUENCE</scope>
    <source>
        <strain evidence="8">CHK192-8294</strain>
    </source>
</reference>
<comment type="subunit">
    <text evidence="6">Homodimer; the beta-strands of each monomer intercalate to form a hydrophobic core, while the alpha-helices form wings that extend away from the core.</text>
</comment>
<dbReference type="GO" id="GO:0006402">
    <property type="term" value="P:mRNA catabolic process"/>
    <property type="evidence" value="ECO:0007669"/>
    <property type="project" value="InterPro"/>
</dbReference>
<evidence type="ECO:0000256" key="2">
    <source>
        <dbReference type="ARBA" id="ARBA00022491"/>
    </source>
</evidence>
<dbReference type="EMBL" id="DWXO01000060">
    <property type="protein sequence ID" value="HJB80538.1"/>
    <property type="molecule type" value="Genomic_DNA"/>
</dbReference>
<dbReference type="GO" id="GO:0044781">
    <property type="term" value="P:bacterial-type flagellum organization"/>
    <property type="evidence" value="ECO:0007669"/>
    <property type="project" value="UniProtKB-KW"/>
</dbReference>
<protein>
    <recommendedName>
        <fullName evidence="6">Translational regulator CsrA</fullName>
    </recommendedName>
</protein>
<gene>
    <name evidence="6" type="primary">csrA</name>
    <name evidence="8" type="ORF">H9712_06100</name>
</gene>
<dbReference type="InterPro" id="IPR036107">
    <property type="entry name" value="CsrA_sf"/>
</dbReference>
<evidence type="ECO:0000256" key="1">
    <source>
        <dbReference type="ARBA" id="ARBA00022490"/>
    </source>
</evidence>
<accession>A0A9D2SAG2</accession>
<name>A0A9D2SAG2_9FIRM</name>
<dbReference type="GO" id="GO:0048027">
    <property type="term" value="F:mRNA 5'-UTR binding"/>
    <property type="evidence" value="ECO:0007669"/>
    <property type="project" value="UniProtKB-UniRule"/>
</dbReference>
<keyword evidence="4 6" id="KW-0810">Translation regulation</keyword>
<reference evidence="8" key="2">
    <citation type="submission" date="2021-04" db="EMBL/GenBank/DDBJ databases">
        <authorList>
            <person name="Gilroy R."/>
        </authorList>
    </citation>
    <scope>NUCLEOTIDE SEQUENCE</scope>
    <source>
        <strain evidence="8">CHK192-8294</strain>
    </source>
</reference>
<comment type="similarity">
    <text evidence="6">Belongs to the CsrA/RsmA family.</text>
</comment>
<keyword evidence="3 6" id="KW-1005">Bacterial flagellum biogenesis</keyword>
<proteinExistence type="inferred from homology"/>